<dbReference type="InterPro" id="IPR046348">
    <property type="entry name" value="SIS_dom_sf"/>
</dbReference>
<proteinExistence type="predicted"/>
<dbReference type="GO" id="GO:1901135">
    <property type="term" value="P:carbohydrate derivative metabolic process"/>
    <property type="evidence" value="ECO:0007669"/>
    <property type="project" value="InterPro"/>
</dbReference>
<dbReference type="CDD" id="cd05008">
    <property type="entry name" value="SIS_GlmS_GlmD_1"/>
    <property type="match status" value="1"/>
</dbReference>
<sequence>MTDTAKEIASQPETWARALDVDGAALAAPGERVLVLGCGTSWFMAQSLAELREAAGFGETDAVCASEFVPRRRYDRVIALTRSGTSTEVLEALRQVPAGTHRVAVTAVTGEPVDGLVDERILLDFADERSVVQTRFPTTLLAVARHAYGEDLSHLVADGEAALAADLPGDPAATAHLVFLGTGWTVGLAHEAALKVREAAQAWAESYPAMDYRHGPVAVAGEHSLVWAFGAVPGALDETVRGAGATPVRNGLDPLAQLVLAQRFAVALATHKGLDPDRPRLLTRSVILTQP</sequence>
<feature type="domain" description="SIS" evidence="2">
    <location>
        <begin position="22"/>
        <end position="160"/>
    </location>
</feature>
<dbReference type="KEGG" id="daur:Daura_48865"/>
<evidence type="ECO:0000313" key="3">
    <source>
        <dbReference type="EMBL" id="UWZ54289.1"/>
    </source>
</evidence>
<dbReference type="GO" id="GO:0097367">
    <property type="term" value="F:carbohydrate derivative binding"/>
    <property type="evidence" value="ECO:0007669"/>
    <property type="project" value="InterPro"/>
</dbReference>
<dbReference type="Proteomes" id="UP001058003">
    <property type="component" value="Chromosome"/>
</dbReference>
<organism evidence="3 4">
    <name type="scientific">Dactylosporangium aurantiacum</name>
    <dbReference type="NCBI Taxonomy" id="35754"/>
    <lineage>
        <taxon>Bacteria</taxon>
        <taxon>Bacillati</taxon>
        <taxon>Actinomycetota</taxon>
        <taxon>Actinomycetes</taxon>
        <taxon>Micromonosporales</taxon>
        <taxon>Micromonosporaceae</taxon>
        <taxon>Dactylosporangium</taxon>
    </lineage>
</organism>
<keyword evidence="3" id="KW-0413">Isomerase</keyword>
<gene>
    <name evidence="3" type="ORF">Daura_48865</name>
</gene>
<dbReference type="RefSeq" id="WP_033367184.1">
    <property type="nucleotide sequence ID" value="NZ_CP073767.1"/>
</dbReference>
<evidence type="ECO:0000259" key="2">
    <source>
        <dbReference type="PROSITE" id="PS51464"/>
    </source>
</evidence>
<keyword evidence="1" id="KW-0677">Repeat</keyword>
<dbReference type="InterPro" id="IPR035466">
    <property type="entry name" value="GlmS/AgaS_SIS"/>
</dbReference>
<dbReference type="EMBL" id="CP073767">
    <property type="protein sequence ID" value="UWZ54289.1"/>
    <property type="molecule type" value="Genomic_DNA"/>
</dbReference>
<reference evidence="3" key="1">
    <citation type="submission" date="2021-04" db="EMBL/GenBank/DDBJ databases">
        <title>Dactylosporangium aurantiacum NRRL B-8018 full assembly.</title>
        <authorList>
            <person name="Hartkoorn R.C."/>
            <person name="Beaudoing E."/>
            <person name="Hot D."/>
        </authorList>
    </citation>
    <scope>NUCLEOTIDE SEQUENCE</scope>
    <source>
        <strain evidence="3">NRRL B-8018</strain>
    </source>
</reference>
<dbReference type="Gene3D" id="3.40.50.10490">
    <property type="entry name" value="Glucose-6-phosphate isomerase like protein, domain 1"/>
    <property type="match status" value="3"/>
</dbReference>
<dbReference type="OrthoDB" id="367283at2"/>
<dbReference type="SUPFAM" id="SSF53697">
    <property type="entry name" value="SIS domain"/>
    <property type="match status" value="1"/>
</dbReference>
<dbReference type="InterPro" id="IPR001347">
    <property type="entry name" value="SIS_dom"/>
</dbReference>
<dbReference type="PROSITE" id="PS51464">
    <property type="entry name" value="SIS"/>
    <property type="match status" value="1"/>
</dbReference>
<dbReference type="CDD" id="cd05009">
    <property type="entry name" value="SIS_GlmS_GlmD_2"/>
    <property type="match status" value="1"/>
</dbReference>
<dbReference type="PANTHER" id="PTHR10937">
    <property type="entry name" value="GLUCOSAMINE--FRUCTOSE-6-PHOSPHATE AMINOTRANSFERASE, ISOMERIZING"/>
    <property type="match status" value="1"/>
</dbReference>
<dbReference type="InterPro" id="IPR035490">
    <property type="entry name" value="GlmS/FrlB_SIS"/>
</dbReference>
<keyword evidence="4" id="KW-1185">Reference proteome</keyword>
<evidence type="ECO:0000256" key="1">
    <source>
        <dbReference type="ARBA" id="ARBA00022737"/>
    </source>
</evidence>
<protein>
    <submittedName>
        <fullName evidence="3">Sugar isomerase</fullName>
    </submittedName>
</protein>
<dbReference type="GO" id="GO:0016853">
    <property type="term" value="F:isomerase activity"/>
    <property type="evidence" value="ECO:0007669"/>
    <property type="project" value="UniProtKB-KW"/>
</dbReference>
<accession>A0A9Q9IJ24</accession>
<dbReference type="AlphaFoldDB" id="A0A9Q9IJ24"/>
<name>A0A9Q9IJ24_9ACTN</name>
<evidence type="ECO:0000313" key="4">
    <source>
        <dbReference type="Proteomes" id="UP001058003"/>
    </source>
</evidence>